<reference evidence="2 3" key="1">
    <citation type="submission" date="2022-09" db="EMBL/GenBank/DDBJ databases">
        <title>Chryseobacterium oleae sp.nov., isolated from the inter-root soil of Pyrola calliantha H. Andr. in Tibet.</title>
        <authorList>
            <person name="Li Z."/>
        </authorList>
    </citation>
    <scope>NUCLEOTIDE SEQUENCE [LARGE SCALE GENOMIC DNA]</scope>
    <source>
        <strain evidence="3">pc1-10</strain>
    </source>
</reference>
<organism evidence="2 3">
    <name type="scientific">Chryseobacterium herbae</name>
    <dbReference type="NCBI Taxonomy" id="2976476"/>
    <lineage>
        <taxon>Bacteria</taxon>
        <taxon>Pseudomonadati</taxon>
        <taxon>Bacteroidota</taxon>
        <taxon>Flavobacteriia</taxon>
        <taxon>Flavobacteriales</taxon>
        <taxon>Weeksellaceae</taxon>
        <taxon>Chryseobacterium group</taxon>
        <taxon>Chryseobacterium</taxon>
    </lineage>
</organism>
<sequence>MKNFILLIILFSIKGYAQNIDKLRIDSLITAIEINNQDIGSISIFKNNKEVYSRTFGEINIKALQKTQDLKYHIGSVSKMITATLIFKLVDEKKISLDDKLFSFFPDIPNSKKITIKNLLEHTSGLQNFVIKENNSQWLTKKATQKEIIEEIIKQGVAFQPGEKVFYSNSAYYLLTKIVESKYNSSYSTILEEKIIKPLKLKNFASFHHHNYNTIAPSYRYENGWIKVEDFYFENVIGVGDIASTMYDTNVFISQLFAGQIICITSLEKMVPADGSFFGRGLINLSFGGNELYGHYGDTYGSHSIVLFDIKNKTAISLVVNGERLSKDDFVYYLLNILYKNKRKLSERQIDGMHAELYTGIYSSVELPFKLKLSYGDQFLKAEVVGDSPFTLDKIGENKFEYFPAGITLEFNPSEKKMLMIQRGQKYQFTRDQ</sequence>
<proteinExistence type="predicted"/>
<dbReference type="PANTHER" id="PTHR46825:SF7">
    <property type="entry name" value="D-ALANYL-D-ALANINE CARBOXYPEPTIDASE"/>
    <property type="match status" value="1"/>
</dbReference>
<name>A0ABT2IRL8_9FLAO</name>
<dbReference type="PANTHER" id="PTHR46825">
    <property type="entry name" value="D-ALANYL-D-ALANINE-CARBOXYPEPTIDASE/ENDOPEPTIDASE AMPH"/>
    <property type="match status" value="1"/>
</dbReference>
<comment type="caution">
    <text evidence="2">The sequence shown here is derived from an EMBL/GenBank/DDBJ whole genome shotgun (WGS) entry which is preliminary data.</text>
</comment>
<gene>
    <name evidence="2" type="ORF">N0B48_03790</name>
</gene>
<protein>
    <submittedName>
        <fullName evidence="2">Beta-lactamase family protein</fullName>
    </submittedName>
</protein>
<keyword evidence="3" id="KW-1185">Reference proteome</keyword>
<dbReference type="InterPro" id="IPR050491">
    <property type="entry name" value="AmpC-like"/>
</dbReference>
<evidence type="ECO:0000259" key="1">
    <source>
        <dbReference type="Pfam" id="PF00144"/>
    </source>
</evidence>
<dbReference type="SUPFAM" id="SSF56601">
    <property type="entry name" value="beta-lactamase/transpeptidase-like"/>
    <property type="match status" value="1"/>
</dbReference>
<dbReference type="RefSeq" id="WP_259836878.1">
    <property type="nucleotide sequence ID" value="NZ_JAOAMU010000001.1"/>
</dbReference>
<dbReference type="InterPro" id="IPR012338">
    <property type="entry name" value="Beta-lactam/transpept-like"/>
</dbReference>
<evidence type="ECO:0000313" key="3">
    <source>
        <dbReference type="Proteomes" id="UP001525566"/>
    </source>
</evidence>
<dbReference type="InterPro" id="IPR001466">
    <property type="entry name" value="Beta-lactam-related"/>
</dbReference>
<dbReference type="Proteomes" id="UP001525566">
    <property type="component" value="Unassembled WGS sequence"/>
</dbReference>
<dbReference type="EMBL" id="JAOAMU010000001">
    <property type="protein sequence ID" value="MCT2561010.1"/>
    <property type="molecule type" value="Genomic_DNA"/>
</dbReference>
<dbReference type="Gene3D" id="3.40.710.10">
    <property type="entry name" value="DD-peptidase/beta-lactamase superfamily"/>
    <property type="match status" value="1"/>
</dbReference>
<dbReference type="Pfam" id="PF00144">
    <property type="entry name" value="Beta-lactamase"/>
    <property type="match status" value="1"/>
</dbReference>
<feature type="domain" description="Beta-lactamase-related" evidence="1">
    <location>
        <begin position="41"/>
        <end position="328"/>
    </location>
</feature>
<evidence type="ECO:0000313" key="2">
    <source>
        <dbReference type="EMBL" id="MCT2561010.1"/>
    </source>
</evidence>
<accession>A0ABT2IRL8</accession>